<name>A0A392VRM4_9FABA</name>
<organism evidence="1 2">
    <name type="scientific">Trifolium medium</name>
    <dbReference type="NCBI Taxonomy" id="97028"/>
    <lineage>
        <taxon>Eukaryota</taxon>
        <taxon>Viridiplantae</taxon>
        <taxon>Streptophyta</taxon>
        <taxon>Embryophyta</taxon>
        <taxon>Tracheophyta</taxon>
        <taxon>Spermatophyta</taxon>
        <taxon>Magnoliopsida</taxon>
        <taxon>eudicotyledons</taxon>
        <taxon>Gunneridae</taxon>
        <taxon>Pentapetalae</taxon>
        <taxon>rosids</taxon>
        <taxon>fabids</taxon>
        <taxon>Fabales</taxon>
        <taxon>Fabaceae</taxon>
        <taxon>Papilionoideae</taxon>
        <taxon>50 kb inversion clade</taxon>
        <taxon>NPAAA clade</taxon>
        <taxon>Hologalegina</taxon>
        <taxon>IRL clade</taxon>
        <taxon>Trifolieae</taxon>
        <taxon>Trifolium</taxon>
    </lineage>
</organism>
<reference evidence="1 2" key="1">
    <citation type="journal article" date="2018" name="Front. Plant Sci.">
        <title>Red Clover (Trifolium pratense) and Zigzag Clover (T. medium) - A Picture of Genomic Similarities and Differences.</title>
        <authorList>
            <person name="Dluhosova J."/>
            <person name="Istvanek J."/>
            <person name="Nedelnik J."/>
            <person name="Repkova J."/>
        </authorList>
    </citation>
    <scope>NUCLEOTIDE SEQUENCE [LARGE SCALE GENOMIC DNA]</scope>
    <source>
        <strain evidence="2">cv. 10/8</strain>
        <tissue evidence="1">Leaf</tissue>
    </source>
</reference>
<proteinExistence type="predicted"/>
<accession>A0A392VRM4</accession>
<dbReference type="Proteomes" id="UP000265520">
    <property type="component" value="Unassembled WGS sequence"/>
</dbReference>
<keyword evidence="2" id="KW-1185">Reference proteome</keyword>
<dbReference type="AlphaFoldDB" id="A0A392VRM4"/>
<dbReference type="EMBL" id="LXQA011236272">
    <property type="protein sequence ID" value="MCI90143.1"/>
    <property type="molecule type" value="Genomic_DNA"/>
</dbReference>
<sequence>MRVMVKGSAWSTVYKTGYPLEHAPISHLE</sequence>
<evidence type="ECO:0000313" key="1">
    <source>
        <dbReference type="EMBL" id="MCI90143.1"/>
    </source>
</evidence>
<feature type="non-terminal residue" evidence="1">
    <location>
        <position position="29"/>
    </location>
</feature>
<evidence type="ECO:0000313" key="2">
    <source>
        <dbReference type="Proteomes" id="UP000265520"/>
    </source>
</evidence>
<comment type="caution">
    <text evidence="1">The sequence shown here is derived from an EMBL/GenBank/DDBJ whole genome shotgun (WGS) entry which is preliminary data.</text>
</comment>
<protein>
    <submittedName>
        <fullName evidence="1">Uncharacterized protein</fullName>
    </submittedName>
</protein>